<evidence type="ECO:0000313" key="1">
    <source>
        <dbReference type="EMBL" id="CAE7207762.1"/>
    </source>
</evidence>
<proteinExistence type="predicted"/>
<dbReference type="AlphaFoldDB" id="A0A812JKH4"/>
<keyword evidence="2" id="KW-1185">Reference proteome</keyword>
<dbReference type="OrthoDB" id="424033at2759"/>
<dbReference type="EMBL" id="CAJNDS010000449">
    <property type="protein sequence ID" value="CAE7207762.1"/>
    <property type="molecule type" value="Genomic_DNA"/>
</dbReference>
<sequence length="65" mass="6872">MGNRATRNFAPLARASVQANRCFISSSSAMGLKARGTARFAVATRGFGSSAKVAVIQDQQIPKDE</sequence>
<name>A0A812JKH4_9DINO</name>
<accession>A0A812JKH4</accession>
<feature type="non-terminal residue" evidence="1">
    <location>
        <position position="1"/>
    </location>
</feature>
<evidence type="ECO:0000313" key="2">
    <source>
        <dbReference type="Proteomes" id="UP000604046"/>
    </source>
</evidence>
<reference evidence="1" key="1">
    <citation type="submission" date="2021-02" db="EMBL/GenBank/DDBJ databases">
        <authorList>
            <person name="Dougan E. K."/>
            <person name="Rhodes N."/>
            <person name="Thang M."/>
            <person name="Chan C."/>
        </authorList>
    </citation>
    <scope>NUCLEOTIDE SEQUENCE</scope>
</reference>
<comment type="caution">
    <text evidence="1">The sequence shown here is derived from an EMBL/GenBank/DDBJ whole genome shotgun (WGS) entry which is preliminary data.</text>
</comment>
<dbReference type="Proteomes" id="UP000604046">
    <property type="component" value="Unassembled WGS sequence"/>
</dbReference>
<organism evidence="1 2">
    <name type="scientific">Symbiodinium natans</name>
    <dbReference type="NCBI Taxonomy" id="878477"/>
    <lineage>
        <taxon>Eukaryota</taxon>
        <taxon>Sar</taxon>
        <taxon>Alveolata</taxon>
        <taxon>Dinophyceae</taxon>
        <taxon>Suessiales</taxon>
        <taxon>Symbiodiniaceae</taxon>
        <taxon>Symbiodinium</taxon>
    </lineage>
</organism>
<protein>
    <submittedName>
        <fullName evidence="1">Uncharacterized protein</fullName>
    </submittedName>
</protein>
<gene>
    <name evidence="1" type="ORF">SNAT2548_LOCUS6731</name>
</gene>